<geneLocation type="plasmid" evidence="2 3">
    <name>pFA2</name>
</geneLocation>
<dbReference type="EMBL" id="AP025316">
    <property type="protein sequence ID" value="BDD11910.1"/>
    <property type="molecule type" value="Genomic_DNA"/>
</dbReference>
<protein>
    <submittedName>
        <fullName evidence="2">Uncharacterized protein</fullName>
    </submittedName>
</protein>
<evidence type="ECO:0000313" key="2">
    <source>
        <dbReference type="EMBL" id="BDD11910.1"/>
    </source>
</evidence>
<feature type="region of interest" description="Disordered" evidence="1">
    <location>
        <begin position="1"/>
        <end position="36"/>
    </location>
</feature>
<evidence type="ECO:0000256" key="1">
    <source>
        <dbReference type="SAM" id="MobiDB-lite"/>
    </source>
</evidence>
<sequence>MFAQQRTSQKRSNDRSLSGEFGLAKAPPLSSPTAKPIQGILRPEALRNRIPADIPALAYENNKELYDNILGPLREYVEMVDYIKKEKQRYTDPSEVLERLSRAVYAWFDRMGIEKQDYSGNETRDVFFRVMFDTLDEIGWAYAMWGLVNRRGVPPWSIDKYSTPMGPNCVPHGLWTVSNDDHFLGKCEYLEGCMDGDKSPNFSYHIRASFMRLMAAPAGRKLLDDVTETDFPSTMFYPTAGASQPVGDCMGEISKPTAETKALDMKTKPMPICKVPVDAETKDSTFLRKGTDWERHFDVSFHEMSIAPAPETPKKGKRSKRGNIDDWVEVEASPRFRETEGHYVLSPLFINVAEALLIHLYKRKPWKAPEHNDASIYPQIPELSGWKTPMHLAVSVRLNEIRREHGLPEYKYNWVGRRE</sequence>
<dbReference type="AlphaFoldDB" id="A0AAU9DH76"/>
<reference evidence="2 3" key="1">
    <citation type="submission" date="2021-12" db="EMBL/GenBank/DDBJ databases">
        <title>Genome sequencing of bacteria with rrn-lacking chromosome and rrn-plasmid.</title>
        <authorList>
            <person name="Anda M."/>
            <person name="Iwasaki W."/>
        </authorList>
    </citation>
    <scope>NUCLEOTIDE SEQUENCE [LARGE SCALE GENOMIC DNA]</scope>
    <source>
        <strain evidence="2 3">DSM 100852</strain>
        <plasmid evidence="2 3">pFA2</plasmid>
    </source>
</reference>
<dbReference type="Proteomes" id="UP001348817">
    <property type="component" value="Plasmid pFA2"/>
</dbReference>
<keyword evidence="2" id="KW-0614">Plasmid</keyword>
<dbReference type="KEGG" id="fax:FUAX_43420"/>
<gene>
    <name evidence="2" type="ORF">FUAX_43420</name>
</gene>
<dbReference type="RefSeq" id="WP_338395311.1">
    <property type="nucleotide sequence ID" value="NZ_AP025316.1"/>
</dbReference>
<organism evidence="2 3">
    <name type="scientific">Fulvitalea axinellae</name>
    <dbReference type="NCBI Taxonomy" id="1182444"/>
    <lineage>
        <taxon>Bacteria</taxon>
        <taxon>Pseudomonadati</taxon>
        <taxon>Bacteroidota</taxon>
        <taxon>Cytophagia</taxon>
        <taxon>Cytophagales</taxon>
        <taxon>Persicobacteraceae</taxon>
        <taxon>Fulvitalea</taxon>
    </lineage>
</organism>
<proteinExistence type="predicted"/>
<name>A0AAU9DH76_9BACT</name>
<evidence type="ECO:0000313" key="3">
    <source>
        <dbReference type="Proteomes" id="UP001348817"/>
    </source>
</evidence>
<keyword evidence="3" id="KW-1185">Reference proteome</keyword>
<accession>A0AAU9DH76</accession>